<evidence type="ECO:0000256" key="4">
    <source>
        <dbReference type="ARBA" id="ARBA00022917"/>
    </source>
</evidence>
<organism evidence="8 9">
    <name type="scientific">Siccirubricoccus soli</name>
    <dbReference type="NCBI Taxonomy" id="2899147"/>
    <lineage>
        <taxon>Bacteria</taxon>
        <taxon>Pseudomonadati</taxon>
        <taxon>Pseudomonadota</taxon>
        <taxon>Alphaproteobacteria</taxon>
        <taxon>Acetobacterales</taxon>
        <taxon>Roseomonadaceae</taxon>
        <taxon>Siccirubricoccus</taxon>
    </lineage>
</organism>
<comment type="catalytic activity">
    <reaction evidence="6">
        <text>GTP + H2O = GDP + phosphate + H(+)</text>
        <dbReference type="Rhea" id="RHEA:19669"/>
        <dbReference type="ChEBI" id="CHEBI:15377"/>
        <dbReference type="ChEBI" id="CHEBI:15378"/>
        <dbReference type="ChEBI" id="CHEBI:37565"/>
        <dbReference type="ChEBI" id="CHEBI:43474"/>
        <dbReference type="ChEBI" id="CHEBI:58189"/>
        <dbReference type="EC" id="3.6.5.n1"/>
    </reaction>
</comment>
<proteinExistence type="inferred from homology"/>
<comment type="similarity">
    <text evidence="1 6">Belongs to the TRAFAC class translation factor GTPase superfamily. Classic translation factor GTPase family. LepA subfamily.</text>
</comment>
<dbReference type="InterPro" id="IPR005225">
    <property type="entry name" value="Small_GTP-bd"/>
</dbReference>
<dbReference type="CDD" id="cd01890">
    <property type="entry name" value="LepA"/>
    <property type="match status" value="1"/>
</dbReference>
<dbReference type="InterPro" id="IPR027417">
    <property type="entry name" value="P-loop_NTPase"/>
</dbReference>
<name>A0ABT1D8E2_9PROT</name>
<dbReference type="Pfam" id="PF03144">
    <property type="entry name" value="GTP_EFTU_D2"/>
    <property type="match status" value="1"/>
</dbReference>
<dbReference type="SMART" id="SM00838">
    <property type="entry name" value="EFG_C"/>
    <property type="match status" value="1"/>
</dbReference>
<dbReference type="InterPro" id="IPR006297">
    <property type="entry name" value="EF-4"/>
</dbReference>
<evidence type="ECO:0000313" key="9">
    <source>
        <dbReference type="Proteomes" id="UP001523392"/>
    </source>
</evidence>
<keyword evidence="9" id="KW-1185">Reference proteome</keyword>
<dbReference type="GO" id="GO:0016787">
    <property type="term" value="F:hydrolase activity"/>
    <property type="evidence" value="ECO:0007669"/>
    <property type="project" value="UniProtKB-KW"/>
</dbReference>
<keyword evidence="3 6" id="KW-0378">Hydrolase</keyword>
<evidence type="ECO:0000256" key="3">
    <source>
        <dbReference type="ARBA" id="ARBA00022801"/>
    </source>
</evidence>
<evidence type="ECO:0000256" key="1">
    <source>
        <dbReference type="ARBA" id="ARBA00005454"/>
    </source>
</evidence>
<keyword evidence="4 6" id="KW-0648">Protein biosynthesis</keyword>
<dbReference type="InterPro" id="IPR031157">
    <property type="entry name" value="G_TR_CS"/>
</dbReference>
<evidence type="ECO:0000256" key="5">
    <source>
        <dbReference type="ARBA" id="ARBA00023134"/>
    </source>
</evidence>
<dbReference type="EC" id="3.6.5.n1" evidence="6"/>
<dbReference type="SUPFAM" id="SSF52540">
    <property type="entry name" value="P-loop containing nucleoside triphosphate hydrolases"/>
    <property type="match status" value="1"/>
</dbReference>
<gene>
    <name evidence="6 8" type="primary">lepA</name>
    <name evidence="8" type="ORF">JYK14_18880</name>
</gene>
<dbReference type="CDD" id="cd16260">
    <property type="entry name" value="EF4_III"/>
    <property type="match status" value="1"/>
</dbReference>
<evidence type="ECO:0000259" key="7">
    <source>
        <dbReference type="PROSITE" id="PS51722"/>
    </source>
</evidence>
<dbReference type="Pfam" id="PF06421">
    <property type="entry name" value="LepA_C"/>
    <property type="match status" value="1"/>
</dbReference>
<keyword evidence="6" id="KW-0472">Membrane</keyword>
<dbReference type="Gene3D" id="3.40.50.300">
    <property type="entry name" value="P-loop containing nucleotide triphosphate hydrolases"/>
    <property type="match status" value="1"/>
</dbReference>
<dbReference type="CDD" id="cd03699">
    <property type="entry name" value="EF4_II"/>
    <property type="match status" value="1"/>
</dbReference>
<evidence type="ECO:0000256" key="2">
    <source>
        <dbReference type="ARBA" id="ARBA00022741"/>
    </source>
</evidence>
<dbReference type="Pfam" id="PF00009">
    <property type="entry name" value="GTP_EFTU"/>
    <property type="match status" value="1"/>
</dbReference>
<dbReference type="InterPro" id="IPR035647">
    <property type="entry name" value="EFG_III/V"/>
</dbReference>
<dbReference type="PANTHER" id="PTHR43512:SF4">
    <property type="entry name" value="TRANSLATION FACTOR GUF1 HOMOLOG, CHLOROPLASTIC"/>
    <property type="match status" value="1"/>
</dbReference>
<dbReference type="Gene3D" id="3.30.70.870">
    <property type="entry name" value="Elongation Factor G (Translational Gtpase), domain 3"/>
    <property type="match status" value="1"/>
</dbReference>
<dbReference type="InterPro" id="IPR000795">
    <property type="entry name" value="T_Tr_GTP-bd_dom"/>
</dbReference>
<dbReference type="HAMAP" id="MF_00071">
    <property type="entry name" value="LepA"/>
    <property type="match status" value="1"/>
</dbReference>
<dbReference type="Gene3D" id="2.40.30.10">
    <property type="entry name" value="Translation factors"/>
    <property type="match status" value="1"/>
</dbReference>
<dbReference type="PROSITE" id="PS00301">
    <property type="entry name" value="G_TR_1"/>
    <property type="match status" value="1"/>
</dbReference>
<dbReference type="SUPFAM" id="SSF54980">
    <property type="entry name" value="EF-G C-terminal domain-like"/>
    <property type="match status" value="2"/>
</dbReference>
<evidence type="ECO:0000256" key="6">
    <source>
        <dbReference type="HAMAP-Rule" id="MF_00071"/>
    </source>
</evidence>
<evidence type="ECO:0000313" key="8">
    <source>
        <dbReference type="EMBL" id="MCO6418213.1"/>
    </source>
</evidence>
<comment type="caution">
    <text evidence="8">The sequence shown here is derived from an EMBL/GenBank/DDBJ whole genome shotgun (WGS) entry which is preliminary data.</text>
</comment>
<keyword evidence="8" id="KW-0251">Elongation factor</keyword>
<comment type="function">
    <text evidence="6">Required for accurate and efficient protein synthesis under certain stress conditions. May act as a fidelity factor of the translation reaction, by catalyzing a one-codon backward translocation of tRNAs on improperly translocated ribosomes. Back-translocation proceeds from a post-translocation (POST) complex to a pre-translocation (PRE) complex, thus giving elongation factor G a second chance to translocate the tRNAs correctly. Binds to ribosomes in a GTP-dependent manner.</text>
</comment>
<dbReference type="PANTHER" id="PTHR43512">
    <property type="entry name" value="TRANSLATION FACTOR GUF1-RELATED"/>
    <property type="match status" value="1"/>
</dbReference>
<feature type="domain" description="Tr-type G" evidence="7">
    <location>
        <begin position="7"/>
        <end position="189"/>
    </location>
</feature>
<dbReference type="PRINTS" id="PR00315">
    <property type="entry name" value="ELONGATNFCT"/>
</dbReference>
<sequence length="601" mass="66554">MPDTPLDRIRNFSIIAHIDHGKSTLADRLIQHTGAVTAREMKEQLLDNMELERERGITIKAQTVRLHYQAKDGLTYTLNLMDTPGHVDFAYEVSRSLAACEGSLLVVDASQGVEAQTLANVYQAIDANHEIVPVLNKIDLPAAEPDRVKQQIEDVIGIDASDAVMISAKTGLNIEGVLEAIVTRLPPPKGDPKSPLKALLVDSWYDAYLGVVVLVRVQDGHLRKGQKVRMMSNGSVHTIEQVGVFTPKMAAVESLGPGEMGYVTAAIKTVADTNVGDTITEDRNPAAEPLPGFKPSIPVVWCGLYPVDADDFEKLRESLAKLRLNDASFHYEPETSAALGFGYRCGFLGLLHLEIIQERLSREFDLDLIATAPSVVYKLKMTNGEETELHNPADMPDGSVLDSIQEPWIKATIMVPDDYLGPVLTLCNERRGRQVELTYVGNRAMAVYRLPLNEVVFDFYDRLKSVSRGYASFDYQQDGYEEGDLVKISILVNAEPVDALSFMAHRSAAERRGRQICEKLKELIPRQLFKIPIQAAIGGRVIARETISALSKDVTAKCYGGDITRKRKLLEKQKEGKKRMRQFGKVEIPQSAFIAALKMDA</sequence>
<keyword evidence="5 6" id="KW-0342">GTP-binding</keyword>
<feature type="binding site" evidence="6">
    <location>
        <begin position="19"/>
        <end position="24"/>
    </location>
    <ligand>
        <name>GTP</name>
        <dbReference type="ChEBI" id="CHEBI:37565"/>
    </ligand>
</feature>
<dbReference type="RefSeq" id="WP_252954841.1">
    <property type="nucleotide sequence ID" value="NZ_JAFIRR010000121.1"/>
</dbReference>
<dbReference type="Pfam" id="PF00679">
    <property type="entry name" value="EFG_C"/>
    <property type="match status" value="1"/>
</dbReference>
<comment type="subcellular location">
    <subcellularLocation>
        <location evidence="6">Cell membrane</location>
        <topology evidence="6">Peripheral membrane protein</topology>
        <orientation evidence="6">Cytoplasmic side</orientation>
    </subcellularLocation>
</comment>
<accession>A0ABT1D8E2</accession>
<dbReference type="NCBIfam" id="TIGR00231">
    <property type="entry name" value="small_GTP"/>
    <property type="match status" value="1"/>
</dbReference>
<dbReference type="Gene3D" id="3.30.70.240">
    <property type="match status" value="1"/>
</dbReference>
<feature type="binding site" evidence="6">
    <location>
        <begin position="136"/>
        <end position="139"/>
    </location>
    <ligand>
        <name>GTP</name>
        <dbReference type="ChEBI" id="CHEBI:37565"/>
    </ligand>
</feature>
<keyword evidence="6" id="KW-1003">Cell membrane</keyword>
<protein>
    <recommendedName>
        <fullName evidence="6">Elongation factor 4</fullName>
        <shortName evidence="6">EF-4</shortName>
        <ecNumber evidence="6">3.6.5.n1</ecNumber>
    </recommendedName>
    <alternativeName>
        <fullName evidence="6">Ribosomal back-translocase LepA</fullName>
    </alternativeName>
</protein>
<dbReference type="NCBIfam" id="TIGR01393">
    <property type="entry name" value="lepA"/>
    <property type="match status" value="1"/>
</dbReference>
<dbReference type="InterPro" id="IPR004161">
    <property type="entry name" value="EFTu-like_2"/>
</dbReference>
<dbReference type="InterPro" id="IPR035654">
    <property type="entry name" value="LepA_IV"/>
</dbReference>
<dbReference type="Proteomes" id="UP001523392">
    <property type="component" value="Unassembled WGS sequence"/>
</dbReference>
<keyword evidence="2 6" id="KW-0547">Nucleotide-binding</keyword>
<dbReference type="InterPro" id="IPR000640">
    <property type="entry name" value="EFG_V-like"/>
</dbReference>
<dbReference type="Gene3D" id="3.30.70.2570">
    <property type="entry name" value="Elongation factor 4, C-terminal domain"/>
    <property type="match status" value="1"/>
</dbReference>
<dbReference type="CDD" id="cd03709">
    <property type="entry name" value="lepA_C"/>
    <property type="match status" value="1"/>
</dbReference>
<dbReference type="GO" id="GO:0003746">
    <property type="term" value="F:translation elongation factor activity"/>
    <property type="evidence" value="ECO:0007669"/>
    <property type="project" value="UniProtKB-KW"/>
</dbReference>
<dbReference type="PROSITE" id="PS51722">
    <property type="entry name" value="G_TR_2"/>
    <property type="match status" value="1"/>
</dbReference>
<dbReference type="InterPro" id="IPR038363">
    <property type="entry name" value="LepA_C_sf"/>
</dbReference>
<dbReference type="EMBL" id="JAFIRR010000121">
    <property type="protein sequence ID" value="MCO6418213.1"/>
    <property type="molecule type" value="Genomic_DNA"/>
</dbReference>
<reference evidence="8 9" key="1">
    <citation type="submission" date="2021-12" db="EMBL/GenBank/DDBJ databases">
        <title>Siccirubricoccus leaddurans sp. nov., a high concentration Zn2+ tolerance bacterium.</title>
        <authorList>
            <person name="Cao Y."/>
        </authorList>
    </citation>
    <scope>NUCLEOTIDE SEQUENCE [LARGE SCALE GENOMIC DNA]</scope>
    <source>
        <strain evidence="8 9">KC 17139</strain>
    </source>
</reference>
<dbReference type="InterPro" id="IPR013842">
    <property type="entry name" value="LepA_CTD"/>
</dbReference>